<reference evidence="2" key="1">
    <citation type="submission" date="2018-02" db="EMBL/GenBank/DDBJ databases">
        <authorList>
            <person name="Hausmann B."/>
        </authorList>
    </citation>
    <scope>NUCLEOTIDE SEQUENCE [LARGE SCALE GENOMIC DNA]</scope>
    <source>
        <strain evidence="2">Peat soil MAG SbA5</strain>
    </source>
</reference>
<proteinExistence type="predicted"/>
<dbReference type="EMBL" id="OKRB01000137">
    <property type="protein sequence ID" value="SPE30182.1"/>
    <property type="molecule type" value="Genomic_DNA"/>
</dbReference>
<protein>
    <submittedName>
        <fullName evidence="1">Uncharacterized protein</fullName>
    </submittedName>
</protein>
<organism evidence="1 2">
    <name type="scientific">Candidatus Sulfuritelmatomonas gaucii</name>
    <dbReference type="NCBI Taxonomy" id="2043161"/>
    <lineage>
        <taxon>Bacteria</taxon>
        <taxon>Pseudomonadati</taxon>
        <taxon>Acidobacteriota</taxon>
        <taxon>Terriglobia</taxon>
        <taxon>Terriglobales</taxon>
        <taxon>Acidobacteriaceae</taxon>
        <taxon>Candidatus Sulfuritelmatomonas</taxon>
    </lineage>
</organism>
<dbReference type="AlphaFoldDB" id="A0A2N9M406"/>
<accession>A0A2N9M406</accession>
<evidence type="ECO:0000313" key="1">
    <source>
        <dbReference type="EMBL" id="SPE30182.1"/>
    </source>
</evidence>
<name>A0A2N9M406_9BACT</name>
<evidence type="ECO:0000313" key="2">
    <source>
        <dbReference type="Proteomes" id="UP000239735"/>
    </source>
</evidence>
<gene>
    <name evidence="1" type="ORF">SBA5_760011</name>
</gene>
<sequence length="62" mass="6907">MIDTIRSYRSHPSKSSVIILLCKYGAKLYDCIQDSVPPQAKTGDRLAIDSQTPREICGIQKP</sequence>
<dbReference type="Proteomes" id="UP000239735">
    <property type="component" value="Unassembled WGS sequence"/>
</dbReference>